<organism evidence="2 3">
    <name type="scientific">Hungatella hathewayi</name>
    <dbReference type="NCBI Taxonomy" id="154046"/>
    <lineage>
        <taxon>Bacteria</taxon>
        <taxon>Bacillati</taxon>
        <taxon>Bacillota</taxon>
        <taxon>Clostridia</taxon>
        <taxon>Lachnospirales</taxon>
        <taxon>Lachnospiraceae</taxon>
        <taxon>Hungatella</taxon>
    </lineage>
</organism>
<dbReference type="RefSeq" id="WP_117502472.1">
    <property type="nucleotide sequence ID" value="NZ_QTJW01000009.1"/>
</dbReference>
<gene>
    <name evidence="2" type="ORF">DWX31_15295</name>
</gene>
<protein>
    <submittedName>
        <fullName evidence="2">Uncharacterized protein</fullName>
    </submittedName>
</protein>
<comment type="caution">
    <text evidence="2">The sequence shown here is derived from an EMBL/GenBank/DDBJ whole genome shotgun (WGS) entry which is preliminary data.</text>
</comment>
<evidence type="ECO:0000256" key="1">
    <source>
        <dbReference type="SAM" id="MobiDB-lite"/>
    </source>
</evidence>
<dbReference type="Proteomes" id="UP000261023">
    <property type="component" value="Unassembled WGS sequence"/>
</dbReference>
<sequence length="113" mass="13058">MKWDVKHDRAKKVLNHFLDNAGYWTETESLTEGLTEDEIQEVSTEVATMIQSITKRYKLDVVLPAEPVVKEEPAAEEKVEEQVAEKPTEEVKEEKPVEKPKRRGRKPKKEEVA</sequence>
<feature type="region of interest" description="Disordered" evidence="1">
    <location>
        <begin position="66"/>
        <end position="113"/>
    </location>
</feature>
<accession>A0A3E3DL38</accession>
<evidence type="ECO:0000313" key="3">
    <source>
        <dbReference type="Proteomes" id="UP000261023"/>
    </source>
</evidence>
<dbReference type="AlphaFoldDB" id="A0A3E3DL38"/>
<dbReference type="EMBL" id="QTJW01000009">
    <property type="protein sequence ID" value="RGD69953.1"/>
    <property type="molecule type" value="Genomic_DNA"/>
</dbReference>
<evidence type="ECO:0000313" key="2">
    <source>
        <dbReference type="EMBL" id="RGD69953.1"/>
    </source>
</evidence>
<proteinExistence type="predicted"/>
<feature type="compositionally biased region" description="Basic and acidic residues" evidence="1">
    <location>
        <begin position="68"/>
        <end position="99"/>
    </location>
</feature>
<reference evidence="2 3" key="1">
    <citation type="submission" date="2018-08" db="EMBL/GenBank/DDBJ databases">
        <title>A genome reference for cultivated species of the human gut microbiota.</title>
        <authorList>
            <person name="Zou Y."/>
            <person name="Xue W."/>
            <person name="Luo G."/>
        </authorList>
    </citation>
    <scope>NUCLEOTIDE SEQUENCE [LARGE SCALE GENOMIC DNA]</scope>
    <source>
        <strain evidence="2 3">AF19-13AC</strain>
    </source>
</reference>
<name>A0A3E3DL38_9FIRM</name>